<proteinExistence type="predicted"/>
<evidence type="ECO:0000313" key="1">
    <source>
        <dbReference type="EMBL" id="MBB4941593.1"/>
    </source>
</evidence>
<comment type="caution">
    <text evidence="1">The sequence shown here is derived from an EMBL/GenBank/DDBJ whole genome shotgun (WGS) entry which is preliminary data.</text>
</comment>
<accession>A0A7W7WC87</accession>
<dbReference type="AlphaFoldDB" id="A0A7W7WC87"/>
<protein>
    <submittedName>
        <fullName evidence="1">Uncharacterized protein</fullName>
    </submittedName>
</protein>
<reference evidence="1 2" key="1">
    <citation type="submission" date="2020-08" db="EMBL/GenBank/DDBJ databases">
        <title>Sequencing the genomes of 1000 actinobacteria strains.</title>
        <authorList>
            <person name="Klenk H.-P."/>
        </authorList>
    </citation>
    <scope>NUCLEOTIDE SEQUENCE [LARGE SCALE GENOMIC DNA]</scope>
    <source>
        <strain evidence="1 2">DSM 43023</strain>
    </source>
</reference>
<sequence>MDFTMFDKPASRASFIVKPDMDALGGAVIFKEAAVSDLAKDYPVPIG</sequence>
<dbReference type="EMBL" id="JACHJU010000002">
    <property type="protein sequence ID" value="MBB4941593.1"/>
    <property type="molecule type" value="Genomic_DNA"/>
</dbReference>
<evidence type="ECO:0000313" key="2">
    <source>
        <dbReference type="Proteomes" id="UP000534286"/>
    </source>
</evidence>
<gene>
    <name evidence="1" type="ORF">FHR32_005970</name>
</gene>
<dbReference type="RefSeq" id="WP_184757638.1">
    <property type="nucleotide sequence ID" value="NZ_BAABEK010000037.1"/>
</dbReference>
<keyword evidence="2" id="KW-1185">Reference proteome</keyword>
<dbReference type="Gene3D" id="3.40.50.2300">
    <property type="match status" value="1"/>
</dbReference>
<dbReference type="Proteomes" id="UP000534286">
    <property type="component" value="Unassembled WGS sequence"/>
</dbReference>
<organism evidence="1 2">
    <name type="scientific">Streptosporangium album</name>
    <dbReference type="NCBI Taxonomy" id="47479"/>
    <lineage>
        <taxon>Bacteria</taxon>
        <taxon>Bacillati</taxon>
        <taxon>Actinomycetota</taxon>
        <taxon>Actinomycetes</taxon>
        <taxon>Streptosporangiales</taxon>
        <taxon>Streptosporangiaceae</taxon>
        <taxon>Streptosporangium</taxon>
    </lineage>
</organism>
<name>A0A7W7WC87_9ACTN</name>